<dbReference type="SFLD" id="SFLDG01017">
    <property type="entry name" value="Polyprenyl_Transferase_Like"/>
    <property type="match status" value="1"/>
</dbReference>
<comment type="caution">
    <text evidence="6">The sequence shown here is derived from an EMBL/GenBank/DDBJ whole genome shotgun (WGS) entry which is preliminary data.</text>
</comment>
<proteinExistence type="inferred from homology"/>
<comment type="similarity">
    <text evidence="5">Belongs to the FPP/GGPP synthase family.</text>
</comment>
<evidence type="ECO:0000256" key="1">
    <source>
        <dbReference type="ARBA" id="ARBA00001946"/>
    </source>
</evidence>
<sequence>MANPLAKFREVFPVLAEDLRSICAEQDNLPDQVWQWFEKTLHYNVIGGKCNRGLSVVDTTQILLGRDLTSDEYFQSATLGWMIELLQAMFLVLDDIMDGSTTRRGQPCWYRQPDVGMMAVNDAPMLESAIYLLLKKHFRAHPAYLALVETFHEVAFQIEVGQTYDMLTERAQNLAEFDQARYGTIVTYKTAYYSFYLPVALALQYTGRATAGNLRQAKEVLVAMGQYFQVQDDYLDNFADPAVLGKIGTDIPDGKCSWLVVQALKLCTAEQHAVLRANYGRAGECDAQVCERRVKDLYSELGLDSVYHEYEERTVAELREKIANVDEGEGLRKGVFTAFLDKIYGRKK</sequence>
<evidence type="ECO:0000256" key="5">
    <source>
        <dbReference type="RuleBase" id="RU004466"/>
    </source>
</evidence>
<dbReference type="InterPro" id="IPR000092">
    <property type="entry name" value="Polyprenyl_synt"/>
</dbReference>
<evidence type="ECO:0000256" key="2">
    <source>
        <dbReference type="ARBA" id="ARBA00022679"/>
    </source>
</evidence>
<name>A0ABR1PS91_9PEZI</name>
<evidence type="ECO:0000313" key="6">
    <source>
        <dbReference type="EMBL" id="KAK7937303.1"/>
    </source>
</evidence>
<protein>
    <submittedName>
        <fullName evidence="6">Farnesyl pyrophosphate synthase</fullName>
    </submittedName>
</protein>
<dbReference type="GeneID" id="92083455"/>
<dbReference type="Gene3D" id="1.10.600.10">
    <property type="entry name" value="Farnesyl Diphosphate Synthase"/>
    <property type="match status" value="1"/>
</dbReference>
<evidence type="ECO:0000256" key="3">
    <source>
        <dbReference type="ARBA" id="ARBA00022723"/>
    </source>
</evidence>
<dbReference type="PANTHER" id="PTHR11525">
    <property type="entry name" value="FARNESYL-PYROPHOSPHATE SYNTHETASE"/>
    <property type="match status" value="1"/>
</dbReference>
<dbReference type="PROSITE" id="PS00723">
    <property type="entry name" value="POLYPRENYL_SYNTHASE_1"/>
    <property type="match status" value="1"/>
</dbReference>
<dbReference type="CDD" id="cd00685">
    <property type="entry name" value="Trans_IPPS_HT"/>
    <property type="match status" value="1"/>
</dbReference>
<dbReference type="Pfam" id="PF00348">
    <property type="entry name" value="polyprenyl_synt"/>
    <property type="match status" value="1"/>
</dbReference>
<comment type="cofactor">
    <cofactor evidence="1">
        <name>Mg(2+)</name>
        <dbReference type="ChEBI" id="CHEBI:18420"/>
    </cofactor>
</comment>
<keyword evidence="4" id="KW-0460">Magnesium</keyword>
<dbReference type="PANTHER" id="PTHR11525:SF0">
    <property type="entry name" value="FARNESYL PYROPHOSPHATE SYNTHASE"/>
    <property type="match status" value="1"/>
</dbReference>
<dbReference type="InterPro" id="IPR008949">
    <property type="entry name" value="Isoprenoid_synthase_dom_sf"/>
</dbReference>
<dbReference type="PROSITE" id="PS00444">
    <property type="entry name" value="POLYPRENYL_SYNTHASE_2"/>
    <property type="match status" value="1"/>
</dbReference>
<dbReference type="SUPFAM" id="SSF48576">
    <property type="entry name" value="Terpenoid synthases"/>
    <property type="match status" value="1"/>
</dbReference>
<accession>A0ABR1PS91</accession>
<evidence type="ECO:0000313" key="7">
    <source>
        <dbReference type="Proteomes" id="UP001391051"/>
    </source>
</evidence>
<organism evidence="6 7">
    <name type="scientific">Apiospora aurea</name>
    <dbReference type="NCBI Taxonomy" id="335848"/>
    <lineage>
        <taxon>Eukaryota</taxon>
        <taxon>Fungi</taxon>
        <taxon>Dikarya</taxon>
        <taxon>Ascomycota</taxon>
        <taxon>Pezizomycotina</taxon>
        <taxon>Sordariomycetes</taxon>
        <taxon>Xylariomycetidae</taxon>
        <taxon>Amphisphaeriales</taxon>
        <taxon>Apiosporaceae</taxon>
        <taxon>Apiospora</taxon>
    </lineage>
</organism>
<dbReference type="RefSeq" id="XP_066692631.1">
    <property type="nucleotide sequence ID" value="XM_066850393.1"/>
</dbReference>
<dbReference type="SFLD" id="SFLDS00005">
    <property type="entry name" value="Isoprenoid_Synthase_Type_I"/>
    <property type="match status" value="1"/>
</dbReference>
<dbReference type="Proteomes" id="UP001391051">
    <property type="component" value="Unassembled WGS sequence"/>
</dbReference>
<keyword evidence="2 5" id="KW-0808">Transferase</keyword>
<keyword evidence="3" id="KW-0479">Metal-binding</keyword>
<gene>
    <name evidence="6" type="ORF">PG986_014171</name>
</gene>
<reference evidence="6 7" key="1">
    <citation type="submission" date="2023-01" db="EMBL/GenBank/DDBJ databases">
        <title>Analysis of 21 Apiospora genomes using comparative genomics revels a genus with tremendous synthesis potential of carbohydrate active enzymes and secondary metabolites.</title>
        <authorList>
            <person name="Sorensen T."/>
        </authorList>
    </citation>
    <scope>NUCLEOTIDE SEQUENCE [LARGE SCALE GENOMIC DNA]</scope>
    <source>
        <strain evidence="6 7">CBS 24483</strain>
    </source>
</reference>
<dbReference type="EMBL" id="JAQQWE010000010">
    <property type="protein sequence ID" value="KAK7937303.1"/>
    <property type="molecule type" value="Genomic_DNA"/>
</dbReference>
<keyword evidence="7" id="KW-1185">Reference proteome</keyword>
<dbReference type="InterPro" id="IPR033749">
    <property type="entry name" value="Polyprenyl_synt_CS"/>
</dbReference>
<dbReference type="InterPro" id="IPR039702">
    <property type="entry name" value="FPS1-like"/>
</dbReference>
<evidence type="ECO:0000256" key="4">
    <source>
        <dbReference type="ARBA" id="ARBA00022842"/>
    </source>
</evidence>